<dbReference type="InterPro" id="IPR039793">
    <property type="entry name" value="UROS/Hem4"/>
</dbReference>
<evidence type="ECO:0000256" key="5">
    <source>
        <dbReference type="ARBA" id="ARBA00023244"/>
    </source>
</evidence>
<dbReference type="Pfam" id="PF02602">
    <property type="entry name" value="HEM4"/>
    <property type="match status" value="1"/>
</dbReference>
<evidence type="ECO:0000313" key="11">
    <source>
        <dbReference type="EMBL" id="RXJ60201.1"/>
    </source>
</evidence>
<dbReference type="EMBL" id="PDKN01000002">
    <property type="protein sequence ID" value="RXJ60201.1"/>
    <property type="molecule type" value="Genomic_DNA"/>
</dbReference>
<dbReference type="InterPro" id="IPR036108">
    <property type="entry name" value="4pyrrol_syn_uPrphyn_synt_sf"/>
</dbReference>
<gene>
    <name evidence="11" type="ORF">CRV04_04145</name>
</gene>
<dbReference type="InterPro" id="IPR003754">
    <property type="entry name" value="4pyrrol_synth_uPrphyn_synth"/>
</dbReference>
<comment type="similarity">
    <text evidence="2 9">Belongs to the uroporphyrinogen-III synthase family.</text>
</comment>
<organism evidence="11 12">
    <name type="scientific">Candidatus Marinarcus aquaticus</name>
    <dbReference type="NCBI Taxonomy" id="2044504"/>
    <lineage>
        <taxon>Bacteria</taxon>
        <taxon>Pseudomonadati</taxon>
        <taxon>Campylobacterota</taxon>
        <taxon>Epsilonproteobacteria</taxon>
        <taxon>Campylobacterales</taxon>
        <taxon>Arcobacteraceae</taxon>
        <taxon>Candidatus Marinarcus</taxon>
    </lineage>
</organism>
<comment type="function">
    <text evidence="6 9">Catalyzes cyclization of the linear tetrapyrrole, hydroxymethylbilane, to the macrocyclic uroporphyrinogen III.</text>
</comment>
<dbReference type="PANTHER" id="PTHR38042:SF1">
    <property type="entry name" value="UROPORPHYRINOGEN-III SYNTHASE, CHLOROPLASTIC"/>
    <property type="match status" value="1"/>
</dbReference>
<proteinExistence type="inferred from homology"/>
<comment type="catalytic activity">
    <reaction evidence="8 9">
        <text>hydroxymethylbilane = uroporphyrinogen III + H2O</text>
        <dbReference type="Rhea" id="RHEA:18965"/>
        <dbReference type="ChEBI" id="CHEBI:15377"/>
        <dbReference type="ChEBI" id="CHEBI:57308"/>
        <dbReference type="ChEBI" id="CHEBI:57845"/>
        <dbReference type="EC" id="4.2.1.75"/>
    </reaction>
</comment>
<dbReference type="CDD" id="cd06578">
    <property type="entry name" value="HemD"/>
    <property type="match status" value="1"/>
</dbReference>
<protein>
    <recommendedName>
        <fullName evidence="7 9">Uroporphyrinogen-III synthase</fullName>
        <ecNumber evidence="3 9">4.2.1.75</ecNumber>
    </recommendedName>
</protein>
<evidence type="ECO:0000259" key="10">
    <source>
        <dbReference type="Pfam" id="PF02602"/>
    </source>
</evidence>
<reference evidence="11 12" key="1">
    <citation type="submission" date="2017-10" db="EMBL/GenBank/DDBJ databases">
        <title>Genomics of the genus Arcobacter.</title>
        <authorList>
            <person name="Perez-Cataluna A."/>
            <person name="Figueras M.J."/>
        </authorList>
    </citation>
    <scope>NUCLEOTIDE SEQUENCE [LARGE SCALE GENOMIC DNA]</scope>
    <source>
        <strain evidence="11 12">CECT 8987</strain>
    </source>
</reference>
<dbReference type="GO" id="GO:0004852">
    <property type="term" value="F:uroporphyrinogen-III synthase activity"/>
    <property type="evidence" value="ECO:0007669"/>
    <property type="project" value="UniProtKB-UniRule"/>
</dbReference>
<dbReference type="SUPFAM" id="SSF69618">
    <property type="entry name" value="HemD-like"/>
    <property type="match status" value="1"/>
</dbReference>
<dbReference type="EC" id="4.2.1.75" evidence="3 9"/>
<evidence type="ECO:0000256" key="6">
    <source>
        <dbReference type="ARBA" id="ARBA00037589"/>
    </source>
</evidence>
<evidence type="ECO:0000256" key="7">
    <source>
        <dbReference type="ARBA" id="ARBA00040167"/>
    </source>
</evidence>
<dbReference type="PANTHER" id="PTHR38042">
    <property type="entry name" value="UROPORPHYRINOGEN-III SYNTHASE, CHLOROPLASTIC"/>
    <property type="match status" value="1"/>
</dbReference>
<evidence type="ECO:0000313" key="12">
    <source>
        <dbReference type="Proteomes" id="UP000290657"/>
    </source>
</evidence>
<keyword evidence="4 9" id="KW-0456">Lyase</keyword>
<feature type="domain" description="Tetrapyrrole biosynthesis uroporphyrinogen III synthase" evidence="10">
    <location>
        <begin position="18"/>
        <end position="202"/>
    </location>
</feature>
<dbReference type="GO" id="GO:0006782">
    <property type="term" value="P:protoporphyrinogen IX biosynthetic process"/>
    <property type="evidence" value="ECO:0007669"/>
    <property type="project" value="UniProtKB-UniRule"/>
</dbReference>
<keyword evidence="12" id="KW-1185">Reference proteome</keyword>
<dbReference type="OrthoDB" id="5328023at2"/>
<evidence type="ECO:0000256" key="8">
    <source>
        <dbReference type="ARBA" id="ARBA00048617"/>
    </source>
</evidence>
<comment type="pathway">
    <text evidence="1 9">Porphyrin-containing compound metabolism; protoporphyrin-IX biosynthesis; coproporphyrinogen-III from 5-aminolevulinate: step 3/4.</text>
</comment>
<dbReference type="AlphaFoldDB" id="A0A4Q0XWA1"/>
<dbReference type="GO" id="GO:0006780">
    <property type="term" value="P:uroporphyrinogen III biosynthetic process"/>
    <property type="evidence" value="ECO:0007669"/>
    <property type="project" value="UniProtKB-UniRule"/>
</dbReference>
<accession>A0A4Q0XWA1</accession>
<dbReference type="Proteomes" id="UP000290657">
    <property type="component" value="Unassembled WGS sequence"/>
</dbReference>
<name>A0A4Q0XWA1_9BACT</name>
<keyword evidence="5 9" id="KW-0627">Porphyrin biosynthesis</keyword>
<evidence type="ECO:0000256" key="9">
    <source>
        <dbReference type="RuleBase" id="RU366031"/>
    </source>
</evidence>
<evidence type="ECO:0000256" key="1">
    <source>
        <dbReference type="ARBA" id="ARBA00004772"/>
    </source>
</evidence>
<sequence length="212" mass="23850">MAKIYALNDQIYDGVENIPLLGINYLPKKIDFSSYDALIFTSKNAAYSVDSFNQEWKRVPAYVIAPKTAKEVQKLGGNVVFTGHSGHGQEFANELLKVLTTQRVLFLKAKKVLSDLPNILKENGIDIESITVYETSCNRLLKKYDIEKDSVIIFSSPSTIECFFTYFTWDESYKAVVIGGTTAKYLPKIVSYTIAEATSMEECIKKAKELLI</sequence>
<comment type="caution">
    <text evidence="11">The sequence shown here is derived from an EMBL/GenBank/DDBJ whole genome shotgun (WGS) entry which is preliminary data.</text>
</comment>
<dbReference type="RefSeq" id="WP_128995550.1">
    <property type="nucleotide sequence ID" value="NZ_PDKN01000002.1"/>
</dbReference>
<dbReference type="Gene3D" id="3.40.50.10090">
    <property type="match status" value="2"/>
</dbReference>
<evidence type="ECO:0000256" key="2">
    <source>
        <dbReference type="ARBA" id="ARBA00008133"/>
    </source>
</evidence>
<evidence type="ECO:0000256" key="4">
    <source>
        <dbReference type="ARBA" id="ARBA00023239"/>
    </source>
</evidence>
<evidence type="ECO:0000256" key="3">
    <source>
        <dbReference type="ARBA" id="ARBA00013109"/>
    </source>
</evidence>